<comment type="caution">
    <text evidence="4">The sequence shown here is derived from an EMBL/GenBank/DDBJ whole genome shotgun (WGS) entry which is preliminary data.</text>
</comment>
<keyword evidence="2 3" id="KW-0802">TPR repeat</keyword>
<sequence length="340" mass="38705">MACVYIPVQNSDEEVKVNLDELPLDASYILDILKAEQAPLDIWLIIAACVHFSRGQYVDSLQLCKGDYGKAGMYYMASIKKAKNPHEFALPCYGLGQVQLKLGDLQGALTNFEIVLEVQPKDCGTLKALGHIYVQLGQNEKAQELFRKATKIDPQDPQYPEYTDANLRLAAIAKARNDVQLSVKLYQNCLRKFYYNTQSEVLLYLARVHYEAQQWQDCRKTLLRAIHLDPSNYTLRFDVGVAIQKSSALTLQMTMRTVDEVRATVGELRNAIRLFSLLCASSNLHFHGLDEKKIRTHVGYCSHLLEAACADQELAELEEQQNLQRLEVRRQIEFAEIRFG</sequence>
<feature type="repeat" description="TPR" evidence="3">
    <location>
        <begin position="89"/>
        <end position="122"/>
    </location>
</feature>
<dbReference type="Pfam" id="PF13174">
    <property type="entry name" value="TPR_6"/>
    <property type="match status" value="1"/>
</dbReference>
<keyword evidence="1" id="KW-0677">Repeat</keyword>
<reference evidence="4" key="1">
    <citation type="submission" date="2020-06" db="EMBL/GenBank/DDBJ databases">
        <authorList>
            <person name="Li T."/>
            <person name="Hu X."/>
            <person name="Zhang T."/>
            <person name="Song X."/>
            <person name="Zhang H."/>
            <person name="Dai N."/>
            <person name="Sheng W."/>
            <person name="Hou X."/>
            <person name="Wei L."/>
        </authorList>
    </citation>
    <scope>NUCLEOTIDE SEQUENCE</scope>
    <source>
        <strain evidence="4">G01</strain>
        <tissue evidence="4">Leaf</tissue>
    </source>
</reference>
<dbReference type="SUPFAM" id="SSF48452">
    <property type="entry name" value="TPR-like"/>
    <property type="match status" value="1"/>
</dbReference>
<dbReference type="PROSITE" id="PS50005">
    <property type="entry name" value="TPR"/>
    <property type="match status" value="3"/>
</dbReference>
<evidence type="ECO:0000313" key="4">
    <source>
        <dbReference type="EMBL" id="KAL0338896.1"/>
    </source>
</evidence>
<dbReference type="Pfam" id="PF13181">
    <property type="entry name" value="TPR_8"/>
    <property type="match status" value="1"/>
</dbReference>
<dbReference type="Gene3D" id="1.25.40.10">
    <property type="entry name" value="Tetratricopeptide repeat domain"/>
    <property type="match status" value="1"/>
</dbReference>
<feature type="repeat" description="TPR" evidence="3">
    <location>
        <begin position="123"/>
        <end position="156"/>
    </location>
</feature>
<evidence type="ECO:0000256" key="1">
    <source>
        <dbReference type="ARBA" id="ARBA00022737"/>
    </source>
</evidence>
<dbReference type="PANTHER" id="PTHR14027">
    <property type="entry name" value="RNA POLYMERASE-ASSOCIATED PROTEIN CTR9"/>
    <property type="match status" value="1"/>
</dbReference>
<dbReference type="PANTHER" id="PTHR14027:SF2">
    <property type="entry name" value="RNA POLYMERASE-ASSOCIATED PROTEIN CTR9 HOMOLOG"/>
    <property type="match status" value="1"/>
</dbReference>
<dbReference type="GO" id="GO:0006355">
    <property type="term" value="P:regulation of DNA-templated transcription"/>
    <property type="evidence" value="ECO:0007669"/>
    <property type="project" value="InterPro"/>
</dbReference>
<dbReference type="InterPro" id="IPR019734">
    <property type="entry name" value="TPR_rpt"/>
</dbReference>
<dbReference type="GO" id="GO:0000993">
    <property type="term" value="F:RNA polymerase II complex binding"/>
    <property type="evidence" value="ECO:0007669"/>
    <property type="project" value="TreeGrafter"/>
</dbReference>
<gene>
    <name evidence="4" type="ORF">Sangu_1411700</name>
</gene>
<accession>A0AAW2N622</accession>
<dbReference type="InterPro" id="IPR011990">
    <property type="entry name" value="TPR-like_helical_dom_sf"/>
</dbReference>
<dbReference type="GO" id="GO:0006368">
    <property type="term" value="P:transcription elongation by RNA polymerase II"/>
    <property type="evidence" value="ECO:0007669"/>
    <property type="project" value="TreeGrafter"/>
</dbReference>
<protein>
    <submittedName>
        <fullName evidence="4">Protein CTR9</fullName>
    </submittedName>
</protein>
<dbReference type="GO" id="GO:0016593">
    <property type="term" value="C:Cdc73/Paf1 complex"/>
    <property type="evidence" value="ECO:0007669"/>
    <property type="project" value="TreeGrafter"/>
</dbReference>
<dbReference type="AlphaFoldDB" id="A0AAW2N622"/>
<dbReference type="SMART" id="SM00028">
    <property type="entry name" value="TPR"/>
    <property type="match status" value="4"/>
</dbReference>
<dbReference type="InterPro" id="IPR031101">
    <property type="entry name" value="Ctr9"/>
</dbReference>
<organism evidence="4">
    <name type="scientific">Sesamum angustifolium</name>
    <dbReference type="NCBI Taxonomy" id="2727405"/>
    <lineage>
        <taxon>Eukaryota</taxon>
        <taxon>Viridiplantae</taxon>
        <taxon>Streptophyta</taxon>
        <taxon>Embryophyta</taxon>
        <taxon>Tracheophyta</taxon>
        <taxon>Spermatophyta</taxon>
        <taxon>Magnoliopsida</taxon>
        <taxon>eudicotyledons</taxon>
        <taxon>Gunneridae</taxon>
        <taxon>Pentapetalae</taxon>
        <taxon>asterids</taxon>
        <taxon>lamiids</taxon>
        <taxon>Lamiales</taxon>
        <taxon>Pedaliaceae</taxon>
        <taxon>Sesamum</taxon>
    </lineage>
</organism>
<name>A0AAW2N622_9LAMI</name>
<reference evidence="4" key="2">
    <citation type="journal article" date="2024" name="Plant">
        <title>Genomic evolution and insights into agronomic trait innovations of Sesamum species.</title>
        <authorList>
            <person name="Miao H."/>
            <person name="Wang L."/>
            <person name="Qu L."/>
            <person name="Liu H."/>
            <person name="Sun Y."/>
            <person name="Le M."/>
            <person name="Wang Q."/>
            <person name="Wei S."/>
            <person name="Zheng Y."/>
            <person name="Lin W."/>
            <person name="Duan Y."/>
            <person name="Cao H."/>
            <person name="Xiong S."/>
            <person name="Wang X."/>
            <person name="Wei L."/>
            <person name="Li C."/>
            <person name="Ma Q."/>
            <person name="Ju M."/>
            <person name="Zhao R."/>
            <person name="Li G."/>
            <person name="Mu C."/>
            <person name="Tian Q."/>
            <person name="Mei H."/>
            <person name="Zhang T."/>
            <person name="Gao T."/>
            <person name="Zhang H."/>
        </authorList>
    </citation>
    <scope>NUCLEOTIDE SEQUENCE</scope>
    <source>
        <strain evidence="4">G01</strain>
    </source>
</reference>
<feature type="repeat" description="TPR" evidence="3">
    <location>
        <begin position="199"/>
        <end position="232"/>
    </location>
</feature>
<proteinExistence type="predicted"/>
<dbReference type="EMBL" id="JACGWK010000008">
    <property type="protein sequence ID" value="KAL0338896.1"/>
    <property type="molecule type" value="Genomic_DNA"/>
</dbReference>
<evidence type="ECO:0000256" key="2">
    <source>
        <dbReference type="ARBA" id="ARBA00022803"/>
    </source>
</evidence>
<evidence type="ECO:0000256" key="3">
    <source>
        <dbReference type="PROSITE-ProRule" id="PRU00339"/>
    </source>
</evidence>